<dbReference type="FunFam" id="3.40.1010.10:FF:000007">
    <property type="entry name" value="Ribosomal RNA small subunit methyltransferase I"/>
    <property type="match status" value="1"/>
</dbReference>
<proteinExistence type="inferred from homology"/>
<evidence type="ECO:0000256" key="1">
    <source>
        <dbReference type="ARBA" id="ARBA00022490"/>
    </source>
</evidence>
<protein>
    <submittedName>
        <fullName evidence="8">Uncharacterized protein</fullName>
    </submittedName>
</protein>
<evidence type="ECO:0000256" key="4">
    <source>
        <dbReference type="ARBA" id="ARBA00022679"/>
    </source>
</evidence>
<evidence type="ECO:0000256" key="3">
    <source>
        <dbReference type="ARBA" id="ARBA00022603"/>
    </source>
</evidence>
<dbReference type="NCBIfam" id="TIGR00096">
    <property type="entry name" value="16S rRNA (cytidine(1402)-2'-O)-methyltransferase"/>
    <property type="match status" value="1"/>
</dbReference>
<keyword evidence="2" id="KW-0698">rRNA processing</keyword>
<dbReference type="Gene3D" id="3.40.1010.10">
    <property type="entry name" value="Cobalt-precorrin-4 Transmethylase, Domain 1"/>
    <property type="match status" value="1"/>
</dbReference>
<dbReference type="GO" id="GO:0006364">
    <property type="term" value="P:rRNA processing"/>
    <property type="evidence" value="ECO:0007669"/>
    <property type="project" value="UniProtKB-KW"/>
</dbReference>
<sequence length="273" mass="29788">MVYVVATPIGNLHDVSERAISVLANVDIIACEDTRRCRKLLTAFNIQATNLISLHDHNEEKMTARVIDLIGEGNDVALVSDAGTPLICDPGFDLIRALWKQNLRVVPIPGPSAITTILSVAPIPTHDFRFVGFIPARVGARKARLKQLLIDGSPILFFETARRLSSTLEALCQLEANERQIIVARELTKIHESLYFGSVEDVRNEIAMKDRVRGEIVCFLGGAAKAVATNVDSMLQILLAELAPTQAARLAAKITGETRARAYSRALVLANEG</sequence>
<keyword evidence="5" id="KW-0949">S-adenosyl-L-methionine</keyword>
<feature type="domain" description="Tetrapyrrole methylase" evidence="6">
    <location>
        <begin position="1"/>
        <end position="202"/>
    </location>
</feature>
<dbReference type="HAMAP" id="MF_01877">
    <property type="entry name" value="16SrRNA_methyltr_I"/>
    <property type="match status" value="1"/>
</dbReference>
<organism evidence="8">
    <name type="scientific">marine metagenome</name>
    <dbReference type="NCBI Taxonomy" id="408172"/>
    <lineage>
        <taxon>unclassified sequences</taxon>
        <taxon>metagenomes</taxon>
        <taxon>ecological metagenomes</taxon>
    </lineage>
</organism>
<dbReference type="Pfam" id="PF23016">
    <property type="entry name" value="RsmI_C"/>
    <property type="match status" value="1"/>
</dbReference>
<dbReference type="InterPro" id="IPR000878">
    <property type="entry name" value="4pyrrol_Mease"/>
</dbReference>
<dbReference type="EMBL" id="UINC01001434">
    <property type="protein sequence ID" value="SUZ80606.1"/>
    <property type="molecule type" value="Genomic_DNA"/>
</dbReference>
<dbReference type="InterPro" id="IPR014777">
    <property type="entry name" value="4pyrrole_Mease_sub1"/>
</dbReference>
<dbReference type="Pfam" id="PF00590">
    <property type="entry name" value="TP_methylase"/>
    <property type="match status" value="1"/>
</dbReference>
<dbReference type="InterPro" id="IPR018063">
    <property type="entry name" value="SAM_MeTrfase_RsmI_CS"/>
</dbReference>
<dbReference type="PROSITE" id="PS01296">
    <property type="entry name" value="RSMI"/>
    <property type="match status" value="1"/>
</dbReference>
<evidence type="ECO:0000256" key="5">
    <source>
        <dbReference type="ARBA" id="ARBA00022691"/>
    </source>
</evidence>
<accession>A0A381QMK9</accession>
<dbReference type="GO" id="GO:0032259">
    <property type="term" value="P:methylation"/>
    <property type="evidence" value="ECO:0007669"/>
    <property type="project" value="UniProtKB-KW"/>
</dbReference>
<dbReference type="InterPro" id="IPR008189">
    <property type="entry name" value="rRNA_ssu_MeTfrase_I"/>
</dbReference>
<dbReference type="PANTHER" id="PTHR46111:SF1">
    <property type="entry name" value="RIBOSOMAL RNA SMALL SUBUNIT METHYLTRANSFERASE I"/>
    <property type="match status" value="1"/>
</dbReference>
<dbReference type="InterPro" id="IPR014776">
    <property type="entry name" value="4pyrrole_Mease_sub2"/>
</dbReference>
<dbReference type="GO" id="GO:0008168">
    <property type="term" value="F:methyltransferase activity"/>
    <property type="evidence" value="ECO:0007669"/>
    <property type="project" value="UniProtKB-KW"/>
</dbReference>
<keyword evidence="4" id="KW-0808">Transferase</keyword>
<dbReference type="Gene3D" id="3.30.950.10">
    <property type="entry name" value="Methyltransferase, Cobalt-precorrin-4 Transmethylase, Domain 2"/>
    <property type="match status" value="1"/>
</dbReference>
<feature type="domain" description="RsmI HTH" evidence="7">
    <location>
        <begin position="227"/>
        <end position="269"/>
    </location>
</feature>
<name>A0A381QMK9_9ZZZZ</name>
<dbReference type="SUPFAM" id="SSF53790">
    <property type="entry name" value="Tetrapyrrole methylase"/>
    <property type="match status" value="1"/>
</dbReference>
<gene>
    <name evidence="8" type="ORF">METZ01_LOCUS33460</name>
</gene>
<dbReference type="CDD" id="cd11648">
    <property type="entry name" value="RsmI"/>
    <property type="match status" value="1"/>
</dbReference>
<keyword evidence="3" id="KW-0489">Methyltransferase</keyword>
<evidence type="ECO:0000313" key="8">
    <source>
        <dbReference type="EMBL" id="SUZ80606.1"/>
    </source>
</evidence>
<reference evidence="8" key="1">
    <citation type="submission" date="2018-05" db="EMBL/GenBank/DDBJ databases">
        <authorList>
            <person name="Lanie J.A."/>
            <person name="Ng W.-L."/>
            <person name="Kazmierczak K.M."/>
            <person name="Andrzejewski T.M."/>
            <person name="Davidsen T.M."/>
            <person name="Wayne K.J."/>
            <person name="Tettelin H."/>
            <person name="Glass J.I."/>
            <person name="Rusch D."/>
            <person name="Podicherti R."/>
            <person name="Tsui H.-C.T."/>
            <person name="Winkler M.E."/>
        </authorList>
    </citation>
    <scope>NUCLEOTIDE SEQUENCE</scope>
</reference>
<dbReference type="InterPro" id="IPR035996">
    <property type="entry name" value="4pyrrol_Methylase_sf"/>
</dbReference>
<evidence type="ECO:0000256" key="2">
    <source>
        <dbReference type="ARBA" id="ARBA00022552"/>
    </source>
</evidence>
<evidence type="ECO:0000259" key="6">
    <source>
        <dbReference type="Pfam" id="PF00590"/>
    </source>
</evidence>
<keyword evidence="1" id="KW-0963">Cytoplasm</keyword>
<dbReference type="PIRSF" id="PIRSF005917">
    <property type="entry name" value="MTase_YraL"/>
    <property type="match status" value="1"/>
</dbReference>
<dbReference type="PANTHER" id="PTHR46111">
    <property type="entry name" value="RIBOSOMAL RNA SMALL SUBUNIT METHYLTRANSFERASE I"/>
    <property type="match status" value="1"/>
</dbReference>
<dbReference type="InterPro" id="IPR053910">
    <property type="entry name" value="RsmI_HTH"/>
</dbReference>
<evidence type="ECO:0000259" key="7">
    <source>
        <dbReference type="Pfam" id="PF23016"/>
    </source>
</evidence>
<dbReference type="AlphaFoldDB" id="A0A381QMK9"/>